<feature type="region of interest" description="Disordered" evidence="1">
    <location>
        <begin position="47"/>
        <end position="68"/>
    </location>
</feature>
<comment type="caution">
    <text evidence="2">The sequence shown here is derived from an EMBL/GenBank/DDBJ whole genome shotgun (WGS) entry which is preliminary data.</text>
</comment>
<evidence type="ECO:0000256" key="1">
    <source>
        <dbReference type="SAM" id="MobiDB-lite"/>
    </source>
</evidence>
<accession>A0A8J3TXZ9</accession>
<gene>
    <name evidence="2" type="ORF">Pmi06nite_81650</name>
</gene>
<dbReference type="Proteomes" id="UP000650628">
    <property type="component" value="Unassembled WGS sequence"/>
</dbReference>
<evidence type="ECO:0000313" key="2">
    <source>
        <dbReference type="EMBL" id="GII34723.1"/>
    </source>
</evidence>
<evidence type="ECO:0000313" key="3">
    <source>
        <dbReference type="Proteomes" id="UP000650628"/>
    </source>
</evidence>
<reference evidence="2 3" key="1">
    <citation type="submission" date="2021-01" db="EMBL/GenBank/DDBJ databases">
        <title>Whole genome shotgun sequence of Planotetraspora mira NBRC 15435.</title>
        <authorList>
            <person name="Komaki H."/>
            <person name="Tamura T."/>
        </authorList>
    </citation>
    <scope>NUCLEOTIDE SEQUENCE [LARGE SCALE GENOMIC DNA]</scope>
    <source>
        <strain evidence="2 3">NBRC 15435</strain>
    </source>
</reference>
<proteinExistence type="predicted"/>
<organism evidence="2 3">
    <name type="scientific">Planotetraspora mira</name>
    <dbReference type="NCBI Taxonomy" id="58121"/>
    <lineage>
        <taxon>Bacteria</taxon>
        <taxon>Bacillati</taxon>
        <taxon>Actinomycetota</taxon>
        <taxon>Actinomycetes</taxon>
        <taxon>Streptosporangiales</taxon>
        <taxon>Streptosporangiaceae</taxon>
        <taxon>Planotetraspora</taxon>
    </lineage>
</organism>
<name>A0A8J3TXZ9_9ACTN</name>
<protein>
    <submittedName>
        <fullName evidence="2">Uncharacterized protein</fullName>
    </submittedName>
</protein>
<dbReference type="RefSeq" id="WP_377343655.1">
    <property type="nucleotide sequence ID" value="NZ_JBHTHH010000011.1"/>
</dbReference>
<keyword evidence="3" id="KW-1185">Reference proteome</keyword>
<dbReference type="AlphaFoldDB" id="A0A8J3TXZ9"/>
<sequence>MTTVVPAGGSTDRRTDRRPLLTRWRAAAVVSVCAVLTACGGSPQEREFTPAGAVAGQPSSGAGTAKPPVAETVAAGPGLKVETEWPTGLNASHTAIVKAFTDYYAGRWRAVGSLGKDKSYLGGVEDAAARDAYKWVRGFVAGKWSARGVAKLYALRVASVDGHGAQIDACVDESGVRVTDRSGTPVSAQPAWTKPPRSTYFQVAAVRQGDDGTWRIMLFRHASYPDERAKECVR</sequence>
<dbReference type="EMBL" id="BOOO01000055">
    <property type="protein sequence ID" value="GII34723.1"/>
    <property type="molecule type" value="Genomic_DNA"/>
</dbReference>